<keyword evidence="2" id="KW-1185">Reference proteome</keyword>
<proteinExistence type="predicted"/>
<reference evidence="1" key="1">
    <citation type="journal article" date="2023" name="PLoS Negl. Trop. Dis.">
        <title>A genome sequence for Biomphalaria pfeifferi, the major vector snail for the human-infecting parasite Schistosoma mansoni.</title>
        <authorList>
            <person name="Bu L."/>
            <person name="Lu L."/>
            <person name="Laidemitt M.R."/>
            <person name="Zhang S.M."/>
            <person name="Mutuku M."/>
            <person name="Mkoji G."/>
            <person name="Steinauer M."/>
            <person name="Loker E.S."/>
        </authorList>
    </citation>
    <scope>NUCLEOTIDE SEQUENCE</scope>
    <source>
        <strain evidence="1">KasaAsao</strain>
    </source>
</reference>
<protein>
    <submittedName>
        <fullName evidence="1">Uncharacterized protein</fullName>
    </submittedName>
</protein>
<gene>
    <name evidence="1" type="ORF">Bpfe_029980</name>
</gene>
<evidence type="ECO:0000313" key="1">
    <source>
        <dbReference type="EMBL" id="KAK0040582.1"/>
    </source>
</evidence>
<accession>A0AAD8ARF3</accession>
<name>A0AAD8ARF3_BIOPF</name>
<sequence>LAILHHSLKSTRVLGCGGWRLKVKGYVDFLPTVNNERISFINKGTSFFSLVVRVCWYLCEDNYISIDLIISFHHALHLVPVVFVNLWNSCLLRFEKDISTRTMHLPSEYNSGVSYLSNS</sequence>
<dbReference type="EMBL" id="JASAOG010000316">
    <property type="protein sequence ID" value="KAK0040582.1"/>
    <property type="molecule type" value="Genomic_DNA"/>
</dbReference>
<dbReference type="Proteomes" id="UP001233172">
    <property type="component" value="Unassembled WGS sequence"/>
</dbReference>
<evidence type="ECO:0000313" key="2">
    <source>
        <dbReference type="Proteomes" id="UP001233172"/>
    </source>
</evidence>
<dbReference type="AlphaFoldDB" id="A0AAD8ARF3"/>
<comment type="caution">
    <text evidence="1">The sequence shown here is derived from an EMBL/GenBank/DDBJ whole genome shotgun (WGS) entry which is preliminary data.</text>
</comment>
<organism evidence="1 2">
    <name type="scientific">Biomphalaria pfeifferi</name>
    <name type="common">Bloodfluke planorb</name>
    <name type="synonym">Freshwater snail</name>
    <dbReference type="NCBI Taxonomy" id="112525"/>
    <lineage>
        <taxon>Eukaryota</taxon>
        <taxon>Metazoa</taxon>
        <taxon>Spiralia</taxon>
        <taxon>Lophotrochozoa</taxon>
        <taxon>Mollusca</taxon>
        <taxon>Gastropoda</taxon>
        <taxon>Heterobranchia</taxon>
        <taxon>Euthyneura</taxon>
        <taxon>Panpulmonata</taxon>
        <taxon>Hygrophila</taxon>
        <taxon>Lymnaeoidea</taxon>
        <taxon>Planorbidae</taxon>
        <taxon>Biomphalaria</taxon>
    </lineage>
</organism>
<reference evidence="1" key="2">
    <citation type="submission" date="2023-04" db="EMBL/GenBank/DDBJ databases">
        <authorList>
            <person name="Bu L."/>
            <person name="Lu L."/>
            <person name="Laidemitt M.R."/>
            <person name="Zhang S.M."/>
            <person name="Mutuku M."/>
            <person name="Mkoji G."/>
            <person name="Steinauer M."/>
            <person name="Loker E.S."/>
        </authorList>
    </citation>
    <scope>NUCLEOTIDE SEQUENCE</scope>
    <source>
        <strain evidence="1">KasaAsao</strain>
        <tissue evidence="1">Whole Snail</tissue>
    </source>
</reference>
<feature type="non-terminal residue" evidence="1">
    <location>
        <position position="1"/>
    </location>
</feature>